<gene>
    <name evidence="2" type="ORF">I206_01873</name>
    <name evidence="3" type="ORF">I206_103123</name>
</gene>
<proteinExistence type="predicted"/>
<keyword evidence="4" id="KW-1185">Reference proteome</keyword>
<reference evidence="3" key="4">
    <citation type="submission" date="2024-02" db="EMBL/GenBank/DDBJ databases">
        <title>Comparative genomics of Cryptococcus and Kwoniella reveals pathogenesis evolution and contrasting modes of karyotype evolution via chromosome fusion or intercentromeric recombination.</title>
        <authorList>
            <person name="Coelho M.A."/>
            <person name="David-Palma M."/>
            <person name="Shea T."/>
            <person name="Bowers K."/>
            <person name="McGinley-Smith S."/>
            <person name="Mohammad A.W."/>
            <person name="Gnirke A."/>
            <person name="Yurkov A.M."/>
            <person name="Nowrousian M."/>
            <person name="Sun S."/>
            <person name="Cuomo C.A."/>
            <person name="Heitman J."/>
        </authorList>
    </citation>
    <scope>NUCLEOTIDE SEQUENCE</scope>
    <source>
        <strain evidence="3">CBS 10737</strain>
    </source>
</reference>
<evidence type="ECO:0000313" key="2">
    <source>
        <dbReference type="EMBL" id="OCF52580.1"/>
    </source>
</evidence>
<evidence type="ECO:0000313" key="3">
    <source>
        <dbReference type="EMBL" id="WWC69187.1"/>
    </source>
</evidence>
<dbReference type="KEGG" id="kpin:30170242"/>
<protein>
    <submittedName>
        <fullName evidence="2">Uncharacterized protein</fullName>
    </submittedName>
</protein>
<reference evidence="3" key="2">
    <citation type="submission" date="2013-07" db="EMBL/GenBank/DDBJ databases">
        <authorList>
            <consortium name="The Broad Institute Genome Sequencing Platform"/>
            <person name="Cuomo C."/>
            <person name="Litvintseva A."/>
            <person name="Chen Y."/>
            <person name="Heitman J."/>
            <person name="Sun S."/>
            <person name="Springer D."/>
            <person name="Dromer F."/>
            <person name="Young S.K."/>
            <person name="Zeng Q."/>
            <person name="Gargeya S."/>
            <person name="Fitzgerald M."/>
            <person name="Abouelleil A."/>
            <person name="Alvarado L."/>
            <person name="Berlin A.M."/>
            <person name="Chapman S.B."/>
            <person name="Dewar J."/>
            <person name="Goldberg J."/>
            <person name="Griggs A."/>
            <person name="Gujja S."/>
            <person name="Hansen M."/>
            <person name="Howarth C."/>
            <person name="Imamovic A."/>
            <person name="Larimer J."/>
            <person name="McCowan C."/>
            <person name="Murphy C."/>
            <person name="Pearson M."/>
            <person name="Priest M."/>
            <person name="Roberts A."/>
            <person name="Saif S."/>
            <person name="Shea T."/>
            <person name="Sykes S."/>
            <person name="Wortman J."/>
            <person name="Nusbaum C."/>
            <person name="Birren B."/>
        </authorList>
    </citation>
    <scope>NUCLEOTIDE SEQUENCE</scope>
    <source>
        <strain evidence="3">CBS 10737</strain>
    </source>
</reference>
<feature type="compositionally biased region" description="Polar residues" evidence="1">
    <location>
        <begin position="88"/>
        <end position="109"/>
    </location>
</feature>
<evidence type="ECO:0000313" key="4">
    <source>
        <dbReference type="Proteomes" id="UP000094020"/>
    </source>
</evidence>
<feature type="region of interest" description="Disordered" evidence="1">
    <location>
        <begin position="1"/>
        <end position="119"/>
    </location>
</feature>
<reference evidence="2" key="3">
    <citation type="submission" date="2016-07" db="EMBL/GenBank/DDBJ databases">
        <title>Evolution of pathogenesis and genome organization in the Tremellales.</title>
        <authorList>
            <person name="Cuomo C."/>
            <person name="Litvintseva A."/>
            <person name="Heitman J."/>
            <person name="Chen Y."/>
            <person name="Sun S."/>
            <person name="Springer D."/>
            <person name="Dromer F."/>
            <person name="Young S."/>
            <person name="Zeng Q."/>
            <person name="Chapman S."/>
            <person name="Gujja S."/>
            <person name="Saif S."/>
            <person name="Birren B."/>
        </authorList>
    </citation>
    <scope>NUCLEOTIDE SEQUENCE</scope>
    <source>
        <strain evidence="2">CBS 10737</strain>
    </source>
</reference>
<dbReference type="EMBL" id="KI894008">
    <property type="protein sequence ID" value="OCF52580.1"/>
    <property type="molecule type" value="Genomic_DNA"/>
</dbReference>
<evidence type="ECO:0000256" key="1">
    <source>
        <dbReference type="SAM" id="MobiDB-lite"/>
    </source>
</evidence>
<dbReference type="EMBL" id="CP144522">
    <property type="protein sequence ID" value="WWC69187.1"/>
    <property type="molecule type" value="Genomic_DNA"/>
</dbReference>
<dbReference type="RefSeq" id="XP_019013799.1">
    <property type="nucleotide sequence ID" value="XM_019153638.1"/>
</dbReference>
<dbReference type="AlphaFoldDB" id="A0A1B9IB00"/>
<feature type="compositionally biased region" description="Polar residues" evidence="1">
    <location>
        <begin position="43"/>
        <end position="66"/>
    </location>
</feature>
<sequence>MPGSTNKHKFSRLFGRKRNNTSQDTDNTSRDLGDPTPVREPNRTTGRLGNPQSINSGTPPNSSNSVALLPPVGHYPNSNSFAIPPLTGYSTDPHQPEQATSSEVQSTEPEATIESRSERRLSVPMKDIYTWREVTGAFEAYIKDMKNIPDEFDKEWYDRDINQELWRQQGKNPEAWRDDIGRIRFELESASFPSSTRYKEERDKHIAVKRSRDLASHIWDTLDIGCRKPEFSPEIAQGALTFFAPILRELIISSTRDRYRLSEADGMWRDDFVRSVRLCNGWWEDGDEESKPVPEERFSHS</sequence>
<dbReference type="Proteomes" id="UP000094020">
    <property type="component" value="Chromosome 4"/>
</dbReference>
<dbReference type="GeneID" id="30170242"/>
<feature type="compositionally biased region" description="Basic residues" evidence="1">
    <location>
        <begin position="1"/>
        <end position="19"/>
    </location>
</feature>
<organism evidence="2">
    <name type="scientific">Kwoniella pini CBS 10737</name>
    <dbReference type="NCBI Taxonomy" id="1296096"/>
    <lineage>
        <taxon>Eukaryota</taxon>
        <taxon>Fungi</taxon>
        <taxon>Dikarya</taxon>
        <taxon>Basidiomycota</taxon>
        <taxon>Agaricomycotina</taxon>
        <taxon>Tremellomycetes</taxon>
        <taxon>Tremellales</taxon>
        <taxon>Cryptococcaceae</taxon>
        <taxon>Kwoniella</taxon>
    </lineage>
</organism>
<accession>A0A1B9IB00</accession>
<name>A0A1B9IB00_9TREE</name>
<reference evidence="2" key="1">
    <citation type="submission" date="2013-07" db="EMBL/GenBank/DDBJ databases">
        <title>The Genome Sequence of Cryptococcus pinus CBS10737.</title>
        <authorList>
            <consortium name="The Broad Institute Genome Sequencing Platform"/>
            <person name="Cuomo C."/>
            <person name="Litvintseva A."/>
            <person name="Chen Y."/>
            <person name="Heitman J."/>
            <person name="Sun S."/>
            <person name="Springer D."/>
            <person name="Dromer F."/>
            <person name="Young S.K."/>
            <person name="Zeng Q."/>
            <person name="Gargeya S."/>
            <person name="Fitzgerald M."/>
            <person name="Abouelleil A."/>
            <person name="Alvarado L."/>
            <person name="Berlin A.M."/>
            <person name="Chapman S.B."/>
            <person name="Dewar J."/>
            <person name="Goldberg J."/>
            <person name="Griggs A."/>
            <person name="Gujja S."/>
            <person name="Hansen M."/>
            <person name="Howarth C."/>
            <person name="Imamovic A."/>
            <person name="Larimer J."/>
            <person name="McCowan C."/>
            <person name="Murphy C."/>
            <person name="Pearson M."/>
            <person name="Priest M."/>
            <person name="Roberts A."/>
            <person name="Saif S."/>
            <person name="Shea T."/>
            <person name="Sykes S."/>
            <person name="Wortman J."/>
            <person name="Nusbaum C."/>
            <person name="Birren B."/>
        </authorList>
    </citation>
    <scope>NUCLEOTIDE SEQUENCE [LARGE SCALE GENOMIC DNA]</scope>
    <source>
        <strain evidence="2">CBS 10737</strain>
    </source>
</reference>